<dbReference type="Pfam" id="PF13529">
    <property type="entry name" value="Peptidase_C39_2"/>
    <property type="match status" value="1"/>
</dbReference>
<proteinExistence type="predicted"/>
<dbReference type="Proteomes" id="UP001500307">
    <property type="component" value="Unassembled WGS sequence"/>
</dbReference>
<comment type="caution">
    <text evidence="3">The sequence shown here is derived from an EMBL/GenBank/DDBJ whole genome shotgun (WGS) entry which is preliminary data.</text>
</comment>
<sequence>MPGFRAARVTSAAESWQDQGRYILRTTEQDGRARRPRSRAPLPVLRLRTPEPPTPEWSFDMNTIMRNCMLSVAGLIMSGGVIAGPAVAAQVAPAQAKSGGSVTADKNNGKGERRANYQYEAQPNFYYCGPTSTAMALSAEGKFVSLDELAQKLGTTENGTDSAFDITRVLNDYTGGKYKTTEIRDDVATKEQVERLRNDVKTAVDAGRPVVANALGYAVDVDGVQHGFPGHYVTVVEYKDDGNTVMIADPASPAEPEYWMDVTELANWVAGRGYSS</sequence>
<protein>
    <recommendedName>
        <fullName evidence="2">Peptidase C39-like domain-containing protein</fullName>
    </recommendedName>
</protein>
<dbReference type="InterPro" id="IPR039564">
    <property type="entry name" value="Peptidase_C39-like"/>
</dbReference>
<dbReference type="SUPFAM" id="SSF54001">
    <property type="entry name" value="Cysteine proteinases"/>
    <property type="match status" value="1"/>
</dbReference>
<dbReference type="Gene3D" id="3.90.70.10">
    <property type="entry name" value="Cysteine proteinases"/>
    <property type="match status" value="1"/>
</dbReference>
<evidence type="ECO:0000256" key="1">
    <source>
        <dbReference type="SAM" id="MobiDB-lite"/>
    </source>
</evidence>
<gene>
    <name evidence="3" type="ORF">GCM10023176_25100</name>
</gene>
<evidence type="ECO:0000259" key="2">
    <source>
        <dbReference type="Pfam" id="PF13529"/>
    </source>
</evidence>
<evidence type="ECO:0000313" key="4">
    <source>
        <dbReference type="Proteomes" id="UP001500307"/>
    </source>
</evidence>
<accession>A0ABP8SJH9</accession>
<reference evidence="4" key="1">
    <citation type="journal article" date="2019" name="Int. J. Syst. Evol. Microbiol.">
        <title>The Global Catalogue of Microorganisms (GCM) 10K type strain sequencing project: providing services to taxonomists for standard genome sequencing and annotation.</title>
        <authorList>
            <consortium name="The Broad Institute Genomics Platform"/>
            <consortium name="The Broad Institute Genome Sequencing Center for Infectious Disease"/>
            <person name="Wu L."/>
            <person name="Ma J."/>
        </authorList>
    </citation>
    <scope>NUCLEOTIDE SEQUENCE [LARGE SCALE GENOMIC DNA]</scope>
    <source>
        <strain evidence="4">JCM 3175</strain>
    </source>
</reference>
<dbReference type="InterPro" id="IPR038765">
    <property type="entry name" value="Papain-like_cys_pep_sf"/>
</dbReference>
<dbReference type="EMBL" id="BAABGU010000012">
    <property type="protein sequence ID" value="GAA4569157.1"/>
    <property type="molecule type" value="Genomic_DNA"/>
</dbReference>
<name>A0ABP8SJH9_9ACTN</name>
<organism evidence="3 4">
    <name type="scientific">Micromonospora coerulea</name>
    <dbReference type="NCBI Taxonomy" id="47856"/>
    <lineage>
        <taxon>Bacteria</taxon>
        <taxon>Bacillati</taxon>
        <taxon>Actinomycetota</taxon>
        <taxon>Actinomycetes</taxon>
        <taxon>Micromonosporales</taxon>
        <taxon>Micromonosporaceae</taxon>
        <taxon>Micromonospora</taxon>
    </lineage>
</organism>
<feature type="region of interest" description="Disordered" evidence="1">
    <location>
        <begin position="25"/>
        <end position="49"/>
    </location>
</feature>
<keyword evidence="4" id="KW-1185">Reference proteome</keyword>
<evidence type="ECO:0000313" key="3">
    <source>
        <dbReference type="EMBL" id="GAA4569157.1"/>
    </source>
</evidence>
<feature type="domain" description="Peptidase C39-like" evidence="2">
    <location>
        <begin position="116"/>
        <end position="251"/>
    </location>
</feature>